<keyword evidence="4" id="KW-1185">Reference proteome</keyword>
<name>A0A7X0NUJ2_9ACTN</name>
<dbReference type="Proteomes" id="UP000565579">
    <property type="component" value="Unassembled WGS sequence"/>
</dbReference>
<protein>
    <submittedName>
        <fullName evidence="3">Uncharacterized protein</fullName>
    </submittedName>
</protein>
<evidence type="ECO:0000256" key="1">
    <source>
        <dbReference type="SAM" id="MobiDB-lite"/>
    </source>
</evidence>
<evidence type="ECO:0000313" key="3">
    <source>
        <dbReference type="EMBL" id="MBB6549894.1"/>
    </source>
</evidence>
<sequence length="428" mass="45448">MTRHEELVRLLAEQFVRADVSLRELQARADRAGGTRLPRATCADMLAGRRFPKKAVMVAFLRGCRVPEQRLPAWERAWERVRVGRLAAMAARAQAEAQAQLSALATTTPPQPSAARTPVHFGTNAATPDPSPADAGTASSGPGMNIAALPPQPDTPAEAAGQAQREANGQGWPKTAGQAQQDAAEQGQPKAAAQAQREADGQGLREASEQTWQETSGQGQPRAGGQTQQGVDGRGRRWSFVVAVIASLTAAALGLLVGLWVPHPATSGPPGRFVVDDGRAFGPGGASRFTVTVDPANTGVRLTRRLDAGIGRQRAGITVNGTPAGTWQPLPVQRAHRWQDQSVDLPPSVSAGRRSLTVVNTFVSSDQDFNEFLYVVEQQVDGAWETADTLDVGPEHLDAEAAHGYEIIGPQTFAGTQEFTYPPPDGRP</sequence>
<evidence type="ECO:0000256" key="2">
    <source>
        <dbReference type="SAM" id="Phobius"/>
    </source>
</evidence>
<dbReference type="EMBL" id="JACHMI010000001">
    <property type="protein sequence ID" value="MBB6549894.1"/>
    <property type="molecule type" value="Genomic_DNA"/>
</dbReference>
<keyword evidence="2" id="KW-1133">Transmembrane helix</keyword>
<keyword evidence="2" id="KW-0472">Membrane</keyword>
<proteinExistence type="predicted"/>
<gene>
    <name evidence="3" type="ORF">HD593_004689</name>
</gene>
<keyword evidence="2" id="KW-0812">Transmembrane</keyword>
<feature type="compositionally biased region" description="Polar residues" evidence="1">
    <location>
        <begin position="209"/>
        <end position="230"/>
    </location>
</feature>
<feature type="transmembrane region" description="Helical" evidence="2">
    <location>
        <begin position="238"/>
        <end position="261"/>
    </location>
</feature>
<feature type="region of interest" description="Disordered" evidence="1">
    <location>
        <begin position="101"/>
        <end position="232"/>
    </location>
</feature>
<reference evidence="3 4" key="1">
    <citation type="submission" date="2020-08" db="EMBL/GenBank/DDBJ databases">
        <title>Sequencing the genomes of 1000 actinobacteria strains.</title>
        <authorList>
            <person name="Klenk H.-P."/>
        </authorList>
    </citation>
    <scope>NUCLEOTIDE SEQUENCE [LARGE SCALE GENOMIC DNA]</scope>
    <source>
        <strain evidence="3 4">DSM 43768</strain>
    </source>
</reference>
<organism evidence="3 4">
    <name type="scientific">Nonomuraea rubra</name>
    <dbReference type="NCBI Taxonomy" id="46180"/>
    <lineage>
        <taxon>Bacteria</taxon>
        <taxon>Bacillati</taxon>
        <taxon>Actinomycetota</taxon>
        <taxon>Actinomycetes</taxon>
        <taxon>Streptosporangiales</taxon>
        <taxon>Streptosporangiaceae</taxon>
        <taxon>Nonomuraea</taxon>
    </lineage>
</organism>
<comment type="caution">
    <text evidence="3">The sequence shown here is derived from an EMBL/GenBank/DDBJ whole genome shotgun (WGS) entry which is preliminary data.</text>
</comment>
<dbReference type="AlphaFoldDB" id="A0A7X0NUJ2"/>
<evidence type="ECO:0000313" key="4">
    <source>
        <dbReference type="Proteomes" id="UP000565579"/>
    </source>
</evidence>
<feature type="compositionally biased region" description="Low complexity" evidence="1">
    <location>
        <begin position="176"/>
        <end position="188"/>
    </location>
</feature>
<dbReference type="RefSeq" id="WP_185104251.1">
    <property type="nucleotide sequence ID" value="NZ_JACHMI010000001.1"/>
</dbReference>
<accession>A0A7X0NUJ2</accession>